<dbReference type="EMBL" id="LLKB01000005">
    <property type="protein sequence ID" value="KQC84572.1"/>
    <property type="molecule type" value="Genomic_DNA"/>
</dbReference>
<keyword evidence="1 12" id="KW-0240">DNA-directed RNA polymerase</keyword>
<comment type="caution">
    <text evidence="16">The sequence shown here is derived from an EMBL/GenBank/DDBJ whole genome shotgun (WGS) entry which is preliminary data.</text>
</comment>
<evidence type="ECO:0000256" key="10">
    <source>
        <dbReference type="ARBA" id="ARBA00023125"/>
    </source>
</evidence>
<evidence type="ECO:0000256" key="5">
    <source>
        <dbReference type="ARBA" id="ARBA00022705"/>
    </source>
</evidence>
<evidence type="ECO:0000256" key="8">
    <source>
        <dbReference type="ARBA" id="ARBA00022833"/>
    </source>
</evidence>
<gene>
    <name evidence="12" type="primary">dnaG</name>
    <name evidence="16" type="ORF">APZ18_07415</name>
</gene>
<dbReference type="SMART" id="SM00493">
    <property type="entry name" value="TOPRIM"/>
    <property type="match status" value="1"/>
</dbReference>
<dbReference type="InterPro" id="IPR006171">
    <property type="entry name" value="TOPRIM_dom"/>
</dbReference>
<evidence type="ECO:0000256" key="13">
    <source>
        <dbReference type="PIRNR" id="PIRNR002811"/>
    </source>
</evidence>
<protein>
    <recommendedName>
        <fullName evidence="12 13">DNA primase</fullName>
        <ecNumber evidence="12">2.7.7.101</ecNumber>
    </recommendedName>
</protein>
<dbReference type="InterPro" id="IPR013264">
    <property type="entry name" value="DNAG_N"/>
</dbReference>
<feature type="domain" description="Toprim" evidence="15">
    <location>
        <begin position="254"/>
        <end position="335"/>
    </location>
</feature>
<keyword evidence="2 12" id="KW-0639">Primosome</keyword>
<evidence type="ECO:0000313" key="17">
    <source>
        <dbReference type="Proteomes" id="UP000050833"/>
    </source>
</evidence>
<evidence type="ECO:0000259" key="15">
    <source>
        <dbReference type="PROSITE" id="PS50880"/>
    </source>
</evidence>
<dbReference type="Gene3D" id="3.40.1360.10">
    <property type="match status" value="1"/>
</dbReference>
<evidence type="ECO:0000256" key="12">
    <source>
        <dbReference type="HAMAP-Rule" id="MF_00974"/>
    </source>
</evidence>
<dbReference type="HAMAP" id="MF_00974">
    <property type="entry name" value="DNA_primase_DnaG"/>
    <property type="match status" value="1"/>
</dbReference>
<dbReference type="SMART" id="SM00400">
    <property type="entry name" value="ZnF_CHCC"/>
    <property type="match status" value="1"/>
</dbReference>
<keyword evidence="17" id="KW-1185">Reference proteome</keyword>
<evidence type="ECO:0000256" key="2">
    <source>
        <dbReference type="ARBA" id="ARBA00022515"/>
    </source>
</evidence>
<comment type="subunit">
    <text evidence="12">Monomer. Interacts with DnaB.</text>
</comment>
<dbReference type="RefSeq" id="WP_055943373.1">
    <property type="nucleotide sequence ID" value="NZ_JAQDCV010000002.1"/>
</dbReference>
<dbReference type="GO" id="GO:1990077">
    <property type="term" value="C:primosome complex"/>
    <property type="evidence" value="ECO:0007669"/>
    <property type="project" value="UniProtKB-KW"/>
</dbReference>
<dbReference type="InterPro" id="IPR002694">
    <property type="entry name" value="Znf_CHC2"/>
</dbReference>
<dbReference type="GO" id="GO:0005737">
    <property type="term" value="C:cytoplasm"/>
    <property type="evidence" value="ECO:0007669"/>
    <property type="project" value="TreeGrafter"/>
</dbReference>
<comment type="domain">
    <text evidence="12">Contains an N-terminal zinc-binding domain, a central core domain that contains the primase activity, and a C-terminal DnaB-binding domain.</text>
</comment>
<dbReference type="CDD" id="cd03364">
    <property type="entry name" value="TOPRIM_DnaG_primases"/>
    <property type="match status" value="1"/>
</dbReference>
<dbReference type="PANTHER" id="PTHR30313:SF2">
    <property type="entry name" value="DNA PRIMASE"/>
    <property type="match status" value="1"/>
</dbReference>
<organism evidence="16 17">
    <name type="scientific">Butyribacter intestini</name>
    <dbReference type="NCBI Taxonomy" id="1703332"/>
    <lineage>
        <taxon>Bacteria</taxon>
        <taxon>Bacillati</taxon>
        <taxon>Bacillota</taxon>
        <taxon>Clostridia</taxon>
        <taxon>Lachnospirales</taxon>
        <taxon>Lachnospiraceae</taxon>
        <taxon>Butyribacter</taxon>
    </lineage>
</organism>
<dbReference type="Pfam" id="PF08275">
    <property type="entry name" value="DNAG_N"/>
    <property type="match status" value="1"/>
</dbReference>
<dbReference type="PANTHER" id="PTHR30313">
    <property type="entry name" value="DNA PRIMASE"/>
    <property type="match status" value="1"/>
</dbReference>
<feature type="zinc finger region" description="CHC2-type" evidence="12 14">
    <location>
        <begin position="38"/>
        <end position="62"/>
    </location>
</feature>
<evidence type="ECO:0000256" key="9">
    <source>
        <dbReference type="ARBA" id="ARBA00022842"/>
    </source>
</evidence>
<comment type="catalytic activity">
    <reaction evidence="12">
        <text>ssDNA + n NTP = ssDNA/pppN(pN)n-1 hybrid + (n-1) diphosphate.</text>
        <dbReference type="EC" id="2.7.7.101"/>
    </reaction>
</comment>
<evidence type="ECO:0000256" key="6">
    <source>
        <dbReference type="ARBA" id="ARBA00022723"/>
    </source>
</evidence>
<keyword evidence="10 12" id="KW-0238">DNA-binding</keyword>
<dbReference type="InterPro" id="IPR034151">
    <property type="entry name" value="TOPRIM_DnaG_bac"/>
</dbReference>
<dbReference type="GO" id="GO:0006269">
    <property type="term" value="P:DNA replication, synthesis of primer"/>
    <property type="evidence" value="ECO:0007669"/>
    <property type="project" value="UniProtKB-UniRule"/>
</dbReference>
<dbReference type="AlphaFoldDB" id="A0AAW3JNQ6"/>
<evidence type="ECO:0000313" key="16">
    <source>
        <dbReference type="EMBL" id="KQC84572.1"/>
    </source>
</evidence>
<dbReference type="Pfam" id="PF01807">
    <property type="entry name" value="Zn_ribbon_DnaG"/>
    <property type="match status" value="1"/>
</dbReference>
<evidence type="ECO:0000256" key="1">
    <source>
        <dbReference type="ARBA" id="ARBA00022478"/>
    </source>
</evidence>
<evidence type="ECO:0000256" key="14">
    <source>
        <dbReference type="PIRSR" id="PIRSR002811-1"/>
    </source>
</evidence>
<dbReference type="EC" id="2.7.7.101" evidence="12"/>
<keyword evidence="6 12" id="KW-0479">Metal-binding</keyword>
<dbReference type="InterPro" id="IPR036977">
    <property type="entry name" value="DNA_primase_Znf_CHC2"/>
</dbReference>
<keyword evidence="7 12" id="KW-0863">Zinc-finger</keyword>
<dbReference type="Pfam" id="PF10410">
    <property type="entry name" value="DnaB_bind"/>
    <property type="match status" value="1"/>
</dbReference>
<dbReference type="Gene3D" id="1.10.860.10">
    <property type="entry name" value="DNAb Helicase, Chain A"/>
    <property type="match status" value="1"/>
</dbReference>
<dbReference type="InterPro" id="IPR030846">
    <property type="entry name" value="DnaG_bac"/>
</dbReference>
<evidence type="ECO:0000256" key="3">
    <source>
        <dbReference type="ARBA" id="ARBA00022679"/>
    </source>
</evidence>
<comment type="function">
    <text evidence="12 13">RNA polymerase that catalyzes the synthesis of short RNA molecules used as primers for DNA polymerase during DNA replication.</text>
</comment>
<dbReference type="GO" id="GO:0003677">
    <property type="term" value="F:DNA binding"/>
    <property type="evidence" value="ECO:0007669"/>
    <property type="project" value="UniProtKB-KW"/>
</dbReference>
<dbReference type="InterPro" id="IPR006295">
    <property type="entry name" value="DNA_primase_DnaG"/>
</dbReference>
<proteinExistence type="inferred from homology"/>
<dbReference type="Pfam" id="PF13155">
    <property type="entry name" value="Toprim_2"/>
    <property type="match status" value="1"/>
</dbReference>
<dbReference type="InterPro" id="IPR037068">
    <property type="entry name" value="DNA_primase_core_N_sf"/>
</dbReference>
<dbReference type="Gene3D" id="3.90.580.10">
    <property type="entry name" value="Zinc finger, CHC2-type domain"/>
    <property type="match status" value="1"/>
</dbReference>
<dbReference type="FunFam" id="3.90.980.10:FF:000001">
    <property type="entry name" value="DNA primase"/>
    <property type="match status" value="1"/>
</dbReference>
<sequence length="593" mass="67859">MYYTEEQIEKVRSGSDIVQIIGRYVNLKRSGSGYVGLCPFHSEKTPSFSVNPARQMYKCFGCGVAGSVITFVMEYENYTFPEAMQFLAEQAGIELPKTELTPEQKRQKNLRSTLVQINAKAAAYYYAKLKSPGGKQGYDYFKNRGLSDETIMHFGLGYSGQGGRELYGYLKNQGYSDRELSETGLFKIDEHGAYDKFWNRVMFPIMDINNRVIGFGGRVMGDAKPKYLNSPETILFNKSKNLFGLNYAKLGKRKNIILCEGYMDVIALHQAGFTNAVASLGTAFTSEQAVILKRYTDEVLLTYDSDAAGIKAALRAIPMLRDAGINARVIHMDPYKDPDEFIKALGNEEFEKRINDAQNAFLFEIEVLRKNYDITDPEQKTKFDHEMARKLLVFEDKVQRDNYIETLSAKYSIKKEDLRGLVIKNANMASSRTKKTFSQSDGYQKNGRKPKEKGIEYSYKLLLSWLVDSPELFGKVSDIVGREDFEEEPYKKAAELLYEQFEKGEVIPARIVNHFEEADEQKEIADIFQTTFKVNMNSDEKERALNELVFKIKEYSIDKKLKNLTDITKLQSLMIEKNKIQNRDKMHISLKDG</sequence>
<evidence type="ECO:0000256" key="11">
    <source>
        <dbReference type="ARBA" id="ARBA00023163"/>
    </source>
</evidence>
<keyword evidence="4 12" id="KW-0548">Nucleotidyltransferase</keyword>
<dbReference type="FunFam" id="3.40.1360.10:FF:000002">
    <property type="entry name" value="DNA primase"/>
    <property type="match status" value="1"/>
</dbReference>
<dbReference type="FunFam" id="3.90.580.10:FF:000001">
    <property type="entry name" value="DNA primase"/>
    <property type="match status" value="1"/>
</dbReference>
<keyword evidence="5 12" id="KW-0235">DNA replication</keyword>
<evidence type="ECO:0000256" key="4">
    <source>
        <dbReference type="ARBA" id="ARBA00022695"/>
    </source>
</evidence>
<comment type="cofactor">
    <cofactor evidence="12 13 14">
        <name>Zn(2+)</name>
        <dbReference type="ChEBI" id="CHEBI:29105"/>
    </cofactor>
    <text evidence="12 13 14">Binds 1 zinc ion per monomer.</text>
</comment>
<evidence type="ECO:0000256" key="7">
    <source>
        <dbReference type="ARBA" id="ARBA00022771"/>
    </source>
</evidence>
<comment type="similarity">
    <text evidence="12 13">Belongs to the DnaG primase family.</text>
</comment>
<dbReference type="SUPFAM" id="SSF57783">
    <property type="entry name" value="Zinc beta-ribbon"/>
    <property type="match status" value="1"/>
</dbReference>
<dbReference type="Gene3D" id="3.90.980.10">
    <property type="entry name" value="DNA primase, catalytic core, N-terminal domain"/>
    <property type="match status" value="1"/>
</dbReference>
<keyword evidence="8 12" id="KW-0862">Zinc</keyword>
<dbReference type="InterPro" id="IPR016136">
    <property type="entry name" value="DNA_helicase_N/primase_C"/>
</dbReference>
<keyword evidence="11 12" id="KW-0804">Transcription</keyword>
<dbReference type="Proteomes" id="UP000050833">
    <property type="component" value="Unassembled WGS sequence"/>
</dbReference>
<reference evidence="16 17" key="1">
    <citation type="submission" date="2015-10" db="EMBL/GenBank/DDBJ databases">
        <title>Butyribacter intestini gen. nov., sp. nov., a butyric acid-producing bacterium of the family Lachnospiraceae isolated from the human faeces.</title>
        <authorList>
            <person name="Zou Y."/>
            <person name="Xue W."/>
            <person name="Luo G."/>
            <person name="Lv M."/>
        </authorList>
    </citation>
    <scope>NUCLEOTIDE SEQUENCE [LARGE SCALE GENOMIC DNA]</scope>
    <source>
        <strain evidence="16 17">TF01-11</strain>
    </source>
</reference>
<keyword evidence="9" id="KW-0460">Magnesium</keyword>
<dbReference type="PROSITE" id="PS50880">
    <property type="entry name" value="TOPRIM"/>
    <property type="match status" value="1"/>
</dbReference>
<dbReference type="GO" id="GO:0000428">
    <property type="term" value="C:DNA-directed RNA polymerase complex"/>
    <property type="evidence" value="ECO:0007669"/>
    <property type="project" value="UniProtKB-KW"/>
</dbReference>
<dbReference type="GO" id="GO:0003899">
    <property type="term" value="F:DNA-directed RNA polymerase activity"/>
    <property type="evidence" value="ECO:0007669"/>
    <property type="project" value="UniProtKB-UniRule"/>
</dbReference>
<dbReference type="PIRSF" id="PIRSF002811">
    <property type="entry name" value="DnaG"/>
    <property type="match status" value="1"/>
</dbReference>
<dbReference type="NCBIfam" id="TIGR01391">
    <property type="entry name" value="dnaG"/>
    <property type="match status" value="1"/>
</dbReference>
<name>A0AAW3JNQ6_9FIRM</name>
<keyword evidence="3 12" id="KW-0808">Transferase</keyword>
<dbReference type="InterPro" id="IPR019475">
    <property type="entry name" value="DNA_primase_DnaB-bd"/>
</dbReference>
<dbReference type="GO" id="GO:0008270">
    <property type="term" value="F:zinc ion binding"/>
    <property type="evidence" value="ECO:0007669"/>
    <property type="project" value="UniProtKB-UniRule"/>
</dbReference>
<accession>A0AAW3JNQ6</accession>
<dbReference type="SUPFAM" id="SSF56731">
    <property type="entry name" value="DNA primase core"/>
    <property type="match status" value="1"/>
</dbReference>
<dbReference type="InterPro" id="IPR050219">
    <property type="entry name" value="DnaG_primase"/>
</dbReference>